<evidence type="ECO:0000313" key="4">
    <source>
        <dbReference type="Proteomes" id="UP000515789"/>
    </source>
</evidence>
<dbReference type="AlphaFoldDB" id="A0A7G5MZN6"/>
<evidence type="ECO:0000313" key="3">
    <source>
        <dbReference type="EMBL" id="QMW80079.1"/>
    </source>
</evidence>
<dbReference type="InterPro" id="IPR011010">
    <property type="entry name" value="DNA_brk_join_enz"/>
</dbReference>
<dbReference type="GO" id="GO:0006310">
    <property type="term" value="P:DNA recombination"/>
    <property type="evidence" value="ECO:0007669"/>
    <property type="project" value="UniProtKB-KW"/>
</dbReference>
<feature type="domain" description="Tyr recombinase" evidence="2">
    <location>
        <begin position="1"/>
        <end position="64"/>
    </location>
</feature>
<dbReference type="InterPro" id="IPR002104">
    <property type="entry name" value="Integrase_catalytic"/>
</dbReference>
<dbReference type="GO" id="GO:0015074">
    <property type="term" value="P:DNA integration"/>
    <property type="evidence" value="ECO:0007669"/>
    <property type="project" value="InterPro"/>
</dbReference>
<keyword evidence="1" id="KW-0233">DNA recombination</keyword>
<dbReference type="InterPro" id="IPR013762">
    <property type="entry name" value="Integrase-like_cat_sf"/>
</dbReference>
<protein>
    <recommendedName>
        <fullName evidence="2">Tyr recombinase domain-containing protein</fullName>
    </recommendedName>
</protein>
<dbReference type="EMBL" id="CP039126">
    <property type="protein sequence ID" value="QMW80079.1"/>
    <property type="molecule type" value="Genomic_DNA"/>
</dbReference>
<reference evidence="3 4" key="1">
    <citation type="submission" date="2019-04" db="EMBL/GenBank/DDBJ databases">
        <authorList>
            <person name="Schori C."/>
            <person name="Ahrens C."/>
        </authorList>
    </citation>
    <scope>NUCLEOTIDE SEQUENCE [LARGE SCALE GENOMIC DNA]</scope>
    <source>
        <strain evidence="3 4">DSM 2950</strain>
    </source>
</reference>
<dbReference type="RefSeq" id="WP_081624731.1">
    <property type="nucleotide sequence ID" value="NZ_AP031416.1"/>
</dbReference>
<dbReference type="Pfam" id="PF00589">
    <property type="entry name" value="Phage_integrase"/>
    <property type="match status" value="1"/>
</dbReference>
<evidence type="ECO:0000259" key="2">
    <source>
        <dbReference type="PROSITE" id="PS51898"/>
    </source>
</evidence>
<dbReference type="GO" id="GO:0003677">
    <property type="term" value="F:DNA binding"/>
    <property type="evidence" value="ECO:0007669"/>
    <property type="project" value="InterPro"/>
</dbReference>
<dbReference type="Proteomes" id="UP000515789">
    <property type="component" value="Chromosome"/>
</dbReference>
<gene>
    <name evidence="3" type="ORF">E5259_22205</name>
</gene>
<organism evidence="3 4">
    <name type="scientific">Blautia producta</name>
    <dbReference type="NCBI Taxonomy" id="33035"/>
    <lineage>
        <taxon>Bacteria</taxon>
        <taxon>Bacillati</taxon>
        <taxon>Bacillota</taxon>
        <taxon>Clostridia</taxon>
        <taxon>Lachnospirales</taxon>
        <taxon>Lachnospiraceae</taxon>
        <taxon>Blautia</taxon>
    </lineage>
</organism>
<evidence type="ECO:0000256" key="1">
    <source>
        <dbReference type="ARBA" id="ARBA00023172"/>
    </source>
</evidence>
<dbReference type="Gene3D" id="1.10.443.10">
    <property type="entry name" value="Intergrase catalytic core"/>
    <property type="match status" value="1"/>
</dbReference>
<dbReference type="PROSITE" id="PS51898">
    <property type="entry name" value="TYR_RECOMBINASE"/>
    <property type="match status" value="1"/>
</dbReference>
<accession>A0A7G5MZN6</accession>
<name>A0A7G5MZN6_9FIRM</name>
<dbReference type="SUPFAM" id="SSF56349">
    <property type="entry name" value="DNA breaking-rejoining enzymes"/>
    <property type="match status" value="1"/>
</dbReference>
<proteinExistence type="predicted"/>
<sequence>MAYTGLRIGEAMALTWSDIDFTNHTIQVNKQRAEGYKYDENGKRAGKIYYTKLPKSETSIEWFQ</sequence>